<evidence type="ECO:0000256" key="1">
    <source>
        <dbReference type="ARBA" id="ARBA00022490"/>
    </source>
</evidence>
<dbReference type="AlphaFoldDB" id="A0A2R5ENX2"/>
<evidence type="ECO:0000256" key="2">
    <source>
        <dbReference type="ARBA" id="ARBA00023125"/>
    </source>
</evidence>
<protein>
    <recommendedName>
        <fullName evidence="4">Response regulatory domain-containing protein</fullName>
    </recommendedName>
</protein>
<feature type="domain" description="Response regulatory" evidence="4">
    <location>
        <begin position="3"/>
        <end position="120"/>
    </location>
</feature>
<dbReference type="PROSITE" id="PS50110">
    <property type="entry name" value="RESPONSE_REGULATORY"/>
    <property type="match status" value="1"/>
</dbReference>
<dbReference type="InterPro" id="IPR001789">
    <property type="entry name" value="Sig_transdc_resp-reg_receiver"/>
</dbReference>
<proteinExistence type="predicted"/>
<dbReference type="InterPro" id="IPR011006">
    <property type="entry name" value="CheY-like_superfamily"/>
</dbReference>
<dbReference type="InterPro" id="IPR051552">
    <property type="entry name" value="HptR"/>
</dbReference>
<evidence type="ECO:0000313" key="5">
    <source>
        <dbReference type="EMBL" id="GBG07805.1"/>
    </source>
</evidence>
<name>A0A2R5ENX2_9BACL</name>
<feature type="modified residue" description="4-aspartylphosphate" evidence="3">
    <location>
        <position position="55"/>
    </location>
</feature>
<dbReference type="SMART" id="SM00448">
    <property type="entry name" value="REC"/>
    <property type="match status" value="1"/>
</dbReference>
<keyword evidence="2" id="KW-0238">DNA-binding</keyword>
<accession>A0A2R5ENX2</accession>
<dbReference type="EMBL" id="BDQX01000112">
    <property type="protein sequence ID" value="GBG07805.1"/>
    <property type="molecule type" value="Genomic_DNA"/>
</dbReference>
<evidence type="ECO:0000313" key="6">
    <source>
        <dbReference type="Proteomes" id="UP000245202"/>
    </source>
</evidence>
<reference evidence="5 6" key="1">
    <citation type="submission" date="2017-08" db="EMBL/GenBank/DDBJ databases">
        <title>Substantial Increase in Enzyme Production by Combined Drug-Resistance Mutations in Paenibacillus agaridevorans.</title>
        <authorList>
            <person name="Tanaka Y."/>
            <person name="Funane K."/>
            <person name="Hosaka T."/>
            <person name="Shiwa Y."/>
            <person name="Fujita N."/>
            <person name="Miyazaki T."/>
            <person name="Yoshikawa H."/>
            <person name="Murakami K."/>
            <person name="Kasahara K."/>
            <person name="Inaoka T."/>
            <person name="Hiraga Y."/>
            <person name="Ochi K."/>
        </authorList>
    </citation>
    <scope>NUCLEOTIDE SEQUENCE [LARGE SCALE GENOMIC DNA]</scope>
    <source>
        <strain evidence="5 6">T-3040</strain>
    </source>
</reference>
<gene>
    <name evidence="5" type="ORF">PAT3040_02366</name>
</gene>
<dbReference type="PANTHER" id="PTHR42713">
    <property type="entry name" value="HISTIDINE KINASE-RELATED"/>
    <property type="match status" value="1"/>
</dbReference>
<feature type="non-terminal residue" evidence="5">
    <location>
        <position position="415"/>
    </location>
</feature>
<comment type="caution">
    <text evidence="5">The sequence shown here is derived from an EMBL/GenBank/DDBJ whole genome shotgun (WGS) entry which is preliminary data.</text>
</comment>
<dbReference type="Pfam" id="PF00072">
    <property type="entry name" value="Response_reg"/>
    <property type="match status" value="1"/>
</dbReference>
<dbReference type="RefSeq" id="WP_146200407.1">
    <property type="nucleotide sequence ID" value="NZ_BDQX01000112.1"/>
</dbReference>
<keyword evidence="3" id="KW-0597">Phosphoprotein</keyword>
<dbReference type="GO" id="GO:0003677">
    <property type="term" value="F:DNA binding"/>
    <property type="evidence" value="ECO:0007669"/>
    <property type="project" value="UniProtKB-KW"/>
</dbReference>
<evidence type="ECO:0000256" key="3">
    <source>
        <dbReference type="PROSITE-ProRule" id="PRU00169"/>
    </source>
</evidence>
<dbReference type="GO" id="GO:0000160">
    <property type="term" value="P:phosphorelay signal transduction system"/>
    <property type="evidence" value="ECO:0007669"/>
    <property type="project" value="InterPro"/>
</dbReference>
<sequence>MYKVMFVDDDAPMLKYLLNIIQWNELGLEVVATAQSAVMALQLFQDKKPQLVITDIGMPKMDGIELADRLKQLQPDVRIIFLTCHEDFHYAKKAVHLNVDDYLIKDELTVDALKRSVEKAVKLIGVLRNSNETLSYRDEVTRNRDLLKQSFWKQIISSDHSKLALNSGQKLGIDWKDPFFLLGMLHIDQSSLIQYYNLKDSHLIYYSVYNIAQELAGSFPGITVFMDVGADMHIVMNYQRNLALNICESFRQFGIDLQSKVREYLKIETYLVYSYEFQGIGQIGKTLEELRLYNRELYYDNVSIGAMPQRSALTCNHDAVHQGENVKEKLFQAFHDKDMTSLSDIVDQYAEQSAVNKLSPSLFIEQLSQWVRLLEYESGYDKERNVFHFNLENTVRLQETLRCVKKRISEMVVEF</sequence>
<organism evidence="5 6">
    <name type="scientific">Paenibacillus agaridevorans</name>
    <dbReference type="NCBI Taxonomy" id="171404"/>
    <lineage>
        <taxon>Bacteria</taxon>
        <taxon>Bacillati</taxon>
        <taxon>Bacillota</taxon>
        <taxon>Bacilli</taxon>
        <taxon>Bacillales</taxon>
        <taxon>Paenibacillaceae</taxon>
        <taxon>Paenibacillus</taxon>
    </lineage>
</organism>
<dbReference type="Gene3D" id="3.40.50.2300">
    <property type="match status" value="1"/>
</dbReference>
<keyword evidence="1" id="KW-0963">Cytoplasm</keyword>
<dbReference type="PANTHER" id="PTHR42713:SF3">
    <property type="entry name" value="TRANSCRIPTIONAL REGULATORY PROTEIN HPTR"/>
    <property type="match status" value="1"/>
</dbReference>
<dbReference type="CDD" id="cd17536">
    <property type="entry name" value="REC_YesN-like"/>
    <property type="match status" value="1"/>
</dbReference>
<dbReference type="SUPFAM" id="SSF52172">
    <property type="entry name" value="CheY-like"/>
    <property type="match status" value="1"/>
</dbReference>
<evidence type="ECO:0000259" key="4">
    <source>
        <dbReference type="PROSITE" id="PS50110"/>
    </source>
</evidence>
<keyword evidence="6" id="KW-1185">Reference proteome</keyword>
<dbReference type="Proteomes" id="UP000245202">
    <property type="component" value="Unassembled WGS sequence"/>
</dbReference>